<evidence type="ECO:0000313" key="3">
    <source>
        <dbReference type="Proteomes" id="UP000613177"/>
    </source>
</evidence>
<reference evidence="2" key="1">
    <citation type="submission" date="2021-01" db="EMBL/GenBank/DDBJ databases">
        <title>Metabolic potential, ecology and presence of endohyphal bacteria is reflected in genomic diversity of Mucoromycotina.</title>
        <authorList>
            <person name="Muszewska A."/>
            <person name="Okrasinska A."/>
            <person name="Steczkiewicz K."/>
            <person name="Drgas O."/>
            <person name="Orlowska M."/>
            <person name="Perlinska-Lenart U."/>
            <person name="Aleksandrzak-Piekarczyk T."/>
            <person name="Szatraj K."/>
            <person name="Zielenkiewicz U."/>
            <person name="Pilsyk S."/>
            <person name="Malc E."/>
            <person name="Mieczkowski P."/>
            <person name="Kruszewska J.S."/>
            <person name="Biernat P."/>
            <person name="Pawlowska J."/>
        </authorList>
    </citation>
    <scope>NUCLEOTIDE SEQUENCE</scope>
    <source>
        <strain evidence="2">WA0000018081</strain>
    </source>
</reference>
<evidence type="ECO:0000313" key="2">
    <source>
        <dbReference type="EMBL" id="KAG2230754.1"/>
    </source>
</evidence>
<feature type="compositionally biased region" description="Polar residues" evidence="1">
    <location>
        <begin position="122"/>
        <end position="131"/>
    </location>
</feature>
<keyword evidence="3" id="KW-1185">Reference proteome</keyword>
<feature type="compositionally biased region" description="Acidic residues" evidence="1">
    <location>
        <begin position="110"/>
        <end position="120"/>
    </location>
</feature>
<feature type="region of interest" description="Disordered" evidence="1">
    <location>
        <begin position="109"/>
        <end position="131"/>
    </location>
</feature>
<dbReference type="EMBL" id="JAEPRE010000185">
    <property type="protein sequence ID" value="KAG2230754.1"/>
    <property type="molecule type" value="Genomic_DNA"/>
</dbReference>
<sequence>MSFAVSLTIFEFKSGIRLRAFKLVQYINDEEEDYSGGDKDPDDDNYIGYIYGVDSSHPGSPTRAAEVEVEEHGSFVTDGTDKTYQTEDSYNYAEVLTTRKRIVTMKEVNMDESDTQEEYNYDCSSSLSERL</sequence>
<accession>A0A8H7VXG5</accession>
<protein>
    <submittedName>
        <fullName evidence="2">Uncharacterized protein</fullName>
    </submittedName>
</protein>
<dbReference type="Proteomes" id="UP000613177">
    <property type="component" value="Unassembled WGS sequence"/>
</dbReference>
<organism evidence="2 3">
    <name type="scientific">Thamnidium elegans</name>
    <dbReference type="NCBI Taxonomy" id="101142"/>
    <lineage>
        <taxon>Eukaryota</taxon>
        <taxon>Fungi</taxon>
        <taxon>Fungi incertae sedis</taxon>
        <taxon>Mucoromycota</taxon>
        <taxon>Mucoromycotina</taxon>
        <taxon>Mucoromycetes</taxon>
        <taxon>Mucorales</taxon>
        <taxon>Mucorineae</taxon>
        <taxon>Mucoraceae</taxon>
        <taxon>Thamnidium</taxon>
    </lineage>
</organism>
<comment type="caution">
    <text evidence="2">The sequence shown here is derived from an EMBL/GenBank/DDBJ whole genome shotgun (WGS) entry which is preliminary data.</text>
</comment>
<feature type="region of interest" description="Disordered" evidence="1">
    <location>
        <begin position="57"/>
        <end position="83"/>
    </location>
</feature>
<proteinExistence type="predicted"/>
<gene>
    <name evidence="2" type="ORF">INT48_006342</name>
</gene>
<evidence type="ECO:0000256" key="1">
    <source>
        <dbReference type="SAM" id="MobiDB-lite"/>
    </source>
</evidence>
<dbReference type="AlphaFoldDB" id="A0A8H7VXG5"/>
<name>A0A8H7VXG5_9FUNG</name>